<evidence type="ECO:0000313" key="6">
    <source>
        <dbReference type="EMBL" id="PWN04456.1"/>
    </source>
</evidence>
<feature type="domain" description="Peptidoglycan recognition protein family" evidence="5">
    <location>
        <begin position="252"/>
        <end position="401"/>
    </location>
</feature>
<keyword evidence="2" id="KW-0732">Signal</keyword>
<dbReference type="SUPFAM" id="SSF69318">
    <property type="entry name" value="Integrin alpha N-terminal domain"/>
    <property type="match status" value="1"/>
</dbReference>
<feature type="compositionally biased region" description="Polar residues" evidence="3">
    <location>
        <begin position="98"/>
        <end position="109"/>
    </location>
</feature>
<reference evidence="6 7" key="1">
    <citation type="submission" date="2018-05" db="EMBL/GenBank/DDBJ databases">
        <title>Nocardioides silvaticus genome.</title>
        <authorList>
            <person name="Li C."/>
            <person name="Wang G."/>
        </authorList>
    </citation>
    <scope>NUCLEOTIDE SEQUENCE [LARGE SCALE GENOMIC DNA]</scope>
    <source>
        <strain evidence="6 7">CCTCC AB 2018079</strain>
    </source>
</reference>
<dbReference type="Gene3D" id="2.130.10.130">
    <property type="entry name" value="Integrin alpha, N-terminal"/>
    <property type="match status" value="1"/>
</dbReference>
<name>A0A316TXN4_9ACTN</name>
<dbReference type="InterPro" id="IPR006619">
    <property type="entry name" value="PGRP_domain_met/bac"/>
</dbReference>
<sequence>MLASPNESGDARRSRYVTVCQQLLALALVLAALTPAAQTITMDVRPVSPSAGEHAGTRLHEAAATVPTAPVDPEVEEYSLTAPQGARLAPGALRASSRRTTAGGQQLTSDAVPVDGYGAIGVTWQHGAELEHDAITVTARTYDDGAWSGWTDVEYHDEHGPDPGSDEALRARPGTEALLVGDVDEVQVRIATEAAAPADMKLAVVDPGEARTTTREKPAIDTSTLDTDENAGVIESSEGDLTQRAAVTATKPKIFSRAQWGADESIRDKGSLHYYEVHAGFVHHTVNANDYTRAQVPSIIRGIYAYHVRSRGWSDVGYNFLVDRFGRIWEGRAGGVDRPVVGAHTLGYNDNAFAASAIGNFETARPSKAMIKAYGRLFAWKLSLHGVSANDAKQYVSSRNFKAINGHRDAGSTACPGINLYNKIGRIRTLATEAQQGWRGRELESSLIGNARPDLVLRRASDGKVFLRQIVPAKDGSGYRLGKKVATNLVLPDAGMILKAGDWNLDGYGDLIAKQGGDLWLYAGQGRGKFAAPTRLATGFGQVAKLAAVGDFTGDGKPDLMGQPKGGSMRIYPGNGASGLKASYAAYSPIKGTKQIPAGRWDGDGAPDTFVRTRSALTLYLGNGPGGLTTKKSMSLAIGSYNWLLGVSDVDLTGHGDLVARTRRTGELWVIPGTTSGFKAPVSIAGSGAEYDLVG</sequence>
<protein>
    <recommendedName>
        <fullName evidence="8">Peptidoglycan recognition protein family domain-containing protein</fullName>
    </recommendedName>
</protein>
<dbReference type="RefSeq" id="WP_109691959.1">
    <property type="nucleotide sequence ID" value="NZ_QGDD01000001.1"/>
</dbReference>
<organism evidence="6 7">
    <name type="scientific">Nocardioides silvaticus</name>
    <dbReference type="NCBI Taxonomy" id="2201891"/>
    <lineage>
        <taxon>Bacteria</taxon>
        <taxon>Bacillati</taxon>
        <taxon>Actinomycetota</taxon>
        <taxon>Actinomycetes</taxon>
        <taxon>Propionibacteriales</taxon>
        <taxon>Nocardioidaceae</taxon>
        <taxon>Nocardioides</taxon>
    </lineage>
</organism>
<evidence type="ECO:0000256" key="1">
    <source>
        <dbReference type="ARBA" id="ARBA00007553"/>
    </source>
</evidence>
<evidence type="ECO:0008006" key="8">
    <source>
        <dbReference type="Google" id="ProtNLM"/>
    </source>
</evidence>
<dbReference type="SMART" id="SM00644">
    <property type="entry name" value="Ami_2"/>
    <property type="match status" value="1"/>
</dbReference>
<dbReference type="InterPro" id="IPR002502">
    <property type="entry name" value="Amidase_domain"/>
</dbReference>
<dbReference type="Proteomes" id="UP000245507">
    <property type="component" value="Unassembled WGS sequence"/>
</dbReference>
<dbReference type="PANTHER" id="PTHR11022:SF41">
    <property type="entry name" value="PEPTIDOGLYCAN-RECOGNITION PROTEIN LC-RELATED"/>
    <property type="match status" value="1"/>
</dbReference>
<evidence type="ECO:0000259" key="5">
    <source>
        <dbReference type="SMART" id="SM00701"/>
    </source>
</evidence>
<gene>
    <name evidence="6" type="ORF">DJ010_02120</name>
</gene>
<dbReference type="CDD" id="cd06583">
    <property type="entry name" value="PGRP"/>
    <property type="match status" value="1"/>
</dbReference>
<evidence type="ECO:0000259" key="4">
    <source>
        <dbReference type="SMART" id="SM00644"/>
    </source>
</evidence>
<dbReference type="InterPro" id="IPR028994">
    <property type="entry name" value="Integrin_alpha_N"/>
</dbReference>
<dbReference type="GO" id="GO:0008745">
    <property type="term" value="F:N-acetylmuramoyl-L-alanine amidase activity"/>
    <property type="evidence" value="ECO:0007669"/>
    <property type="project" value="InterPro"/>
</dbReference>
<dbReference type="AlphaFoldDB" id="A0A316TXN4"/>
<dbReference type="GO" id="GO:0009253">
    <property type="term" value="P:peptidoglycan catabolic process"/>
    <property type="evidence" value="ECO:0007669"/>
    <property type="project" value="InterPro"/>
</dbReference>
<evidence type="ECO:0000256" key="3">
    <source>
        <dbReference type="SAM" id="MobiDB-lite"/>
    </source>
</evidence>
<evidence type="ECO:0000313" key="7">
    <source>
        <dbReference type="Proteomes" id="UP000245507"/>
    </source>
</evidence>
<accession>A0A316TXN4</accession>
<evidence type="ECO:0000256" key="2">
    <source>
        <dbReference type="ARBA" id="ARBA00022729"/>
    </source>
</evidence>
<dbReference type="SMART" id="SM00701">
    <property type="entry name" value="PGRP"/>
    <property type="match status" value="1"/>
</dbReference>
<comment type="caution">
    <text evidence="6">The sequence shown here is derived from an EMBL/GenBank/DDBJ whole genome shotgun (WGS) entry which is preliminary data.</text>
</comment>
<proteinExistence type="inferred from homology"/>
<dbReference type="InterPro" id="IPR015510">
    <property type="entry name" value="PGRP"/>
</dbReference>
<dbReference type="SUPFAM" id="SSF55846">
    <property type="entry name" value="N-acetylmuramoyl-L-alanine amidase-like"/>
    <property type="match status" value="1"/>
</dbReference>
<dbReference type="PANTHER" id="PTHR11022">
    <property type="entry name" value="PEPTIDOGLYCAN RECOGNITION PROTEIN"/>
    <property type="match status" value="1"/>
</dbReference>
<dbReference type="InterPro" id="IPR036505">
    <property type="entry name" value="Amidase/PGRP_sf"/>
</dbReference>
<feature type="domain" description="N-acetylmuramoyl-L-alanine amidase" evidence="4">
    <location>
        <begin position="265"/>
        <end position="417"/>
    </location>
</feature>
<feature type="region of interest" description="Disordered" evidence="3">
    <location>
        <begin position="86"/>
        <end position="109"/>
    </location>
</feature>
<dbReference type="InterPro" id="IPR013517">
    <property type="entry name" value="FG-GAP"/>
</dbReference>
<dbReference type="Gene3D" id="3.40.80.10">
    <property type="entry name" value="Peptidoglycan recognition protein-like"/>
    <property type="match status" value="1"/>
</dbReference>
<dbReference type="Pfam" id="PF13517">
    <property type="entry name" value="FG-GAP_3"/>
    <property type="match status" value="1"/>
</dbReference>
<comment type="similarity">
    <text evidence="1">Belongs to the N-acetylmuramoyl-L-alanine amidase 2 family.</text>
</comment>
<dbReference type="GO" id="GO:0008270">
    <property type="term" value="F:zinc ion binding"/>
    <property type="evidence" value="ECO:0007669"/>
    <property type="project" value="InterPro"/>
</dbReference>
<dbReference type="EMBL" id="QGDD01000001">
    <property type="protein sequence ID" value="PWN04456.1"/>
    <property type="molecule type" value="Genomic_DNA"/>
</dbReference>
<keyword evidence="7" id="KW-1185">Reference proteome</keyword>
<dbReference type="OrthoDB" id="514320at2"/>
<dbReference type="Pfam" id="PF01510">
    <property type="entry name" value="Amidase_2"/>
    <property type="match status" value="1"/>
</dbReference>